<dbReference type="Pfam" id="PF00293">
    <property type="entry name" value="NUDIX"/>
    <property type="match status" value="1"/>
</dbReference>
<dbReference type="Pfam" id="PF14803">
    <property type="entry name" value="Zn_ribbon_Nudix"/>
    <property type="match status" value="1"/>
</dbReference>
<dbReference type="Gene3D" id="2.20.70.10">
    <property type="match status" value="1"/>
</dbReference>
<protein>
    <submittedName>
        <fullName evidence="4">ADP-ribose pyrophosphatase YjhB (NUDIX family)</fullName>
    </submittedName>
</protein>
<organism evidence="4 5">
    <name type="scientific">Desulfallas thermosapovorans DSM 6562</name>
    <dbReference type="NCBI Taxonomy" id="1121431"/>
    <lineage>
        <taxon>Bacteria</taxon>
        <taxon>Bacillati</taxon>
        <taxon>Bacillota</taxon>
        <taxon>Clostridia</taxon>
        <taxon>Eubacteriales</taxon>
        <taxon>Desulfallaceae</taxon>
        <taxon>Desulfallas</taxon>
    </lineage>
</organism>
<gene>
    <name evidence="4" type="ORF">LX24_00279</name>
</gene>
<reference evidence="4 5" key="1">
    <citation type="submission" date="2019-07" db="EMBL/GenBank/DDBJ databases">
        <title>Genomic Encyclopedia of Type Strains, Phase I: the one thousand microbial genomes (KMG-I) project.</title>
        <authorList>
            <person name="Kyrpides N."/>
        </authorList>
    </citation>
    <scope>NUCLEOTIDE SEQUENCE [LARGE SCALE GENOMIC DNA]</scope>
    <source>
        <strain evidence="4 5">DSM 6562</strain>
    </source>
</reference>
<dbReference type="InterPro" id="IPR000086">
    <property type="entry name" value="NUDIX_hydrolase_dom"/>
</dbReference>
<evidence type="ECO:0000256" key="1">
    <source>
        <dbReference type="ARBA" id="ARBA00005582"/>
    </source>
</evidence>
<dbReference type="InterPro" id="IPR029401">
    <property type="entry name" value="Nudix_N"/>
</dbReference>
<keyword evidence="5" id="KW-1185">Reference proteome</keyword>
<evidence type="ECO:0000313" key="5">
    <source>
        <dbReference type="Proteomes" id="UP000323166"/>
    </source>
</evidence>
<dbReference type="InterPro" id="IPR020084">
    <property type="entry name" value="NUDIX_hydrolase_CS"/>
</dbReference>
<keyword evidence="2" id="KW-0378">Hydrolase</keyword>
<evidence type="ECO:0000313" key="4">
    <source>
        <dbReference type="EMBL" id="TYO97995.1"/>
    </source>
</evidence>
<dbReference type="GO" id="GO:0016787">
    <property type="term" value="F:hydrolase activity"/>
    <property type="evidence" value="ECO:0007669"/>
    <property type="project" value="UniProtKB-KW"/>
</dbReference>
<comment type="similarity">
    <text evidence="1">Belongs to the Nudix hydrolase family.</text>
</comment>
<dbReference type="PANTHER" id="PTHR43736">
    <property type="entry name" value="ADP-RIBOSE PYROPHOSPHATASE"/>
    <property type="match status" value="1"/>
</dbReference>
<feature type="domain" description="Nudix hydrolase" evidence="3">
    <location>
        <begin position="56"/>
        <end position="182"/>
    </location>
</feature>
<dbReference type="AlphaFoldDB" id="A0A5S4ZYQ9"/>
<dbReference type="PROSITE" id="PS51462">
    <property type="entry name" value="NUDIX"/>
    <property type="match status" value="1"/>
</dbReference>
<evidence type="ECO:0000259" key="3">
    <source>
        <dbReference type="PROSITE" id="PS51462"/>
    </source>
</evidence>
<dbReference type="PROSITE" id="PS00893">
    <property type="entry name" value="NUDIX_BOX"/>
    <property type="match status" value="1"/>
</dbReference>
<sequence>MSGLTGVNISVIAKEQRLEQRFFYCPKCGGKLSYRYREGDRPRLTCSACRYILYENPVVGVAAIVLNPRNQILLGRRVGGKYAGLWCIPCGYVEYDEDVYQAVRREFKEETNLDIEPLGVYTVQSNFHDPEKHTVGIWFWARVTGGELRAGDDLDRAGYFDLYNPPPLAFPTDRVVIERLGDDIKKRVLTARAGLY</sequence>
<dbReference type="InterPro" id="IPR015797">
    <property type="entry name" value="NUDIX_hydrolase-like_dom_sf"/>
</dbReference>
<dbReference type="SUPFAM" id="SSF55811">
    <property type="entry name" value="Nudix"/>
    <property type="match status" value="1"/>
</dbReference>
<dbReference type="Proteomes" id="UP000323166">
    <property type="component" value="Unassembled WGS sequence"/>
</dbReference>
<dbReference type="PANTHER" id="PTHR43736:SF1">
    <property type="entry name" value="DIHYDRONEOPTERIN TRIPHOSPHATE DIPHOSPHATASE"/>
    <property type="match status" value="1"/>
</dbReference>
<comment type="caution">
    <text evidence="4">The sequence shown here is derived from an EMBL/GenBank/DDBJ whole genome shotgun (WGS) entry which is preliminary data.</text>
</comment>
<evidence type="ECO:0000256" key="2">
    <source>
        <dbReference type="ARBA" id="ARBA00022801"/>
    </source>
</evidence>
<dbReference type="EMBL" id="VNHM01000001">
    <property type="protein sequence ID" value="TYO97995.1"/>
    <property type="molecule type" value="Genomic_DNA"/>
</dbReference>
<proteinExistence type="inferred from homology"/>
<dbReference type="Gene3D" id="3.90.79.10">
    <property type="entry name" value="Nucleoside Triphosphate Pyrophosphohydrolase"/>
    <property type="match status" value="1"/>
</dbReference>
<dbReference type="CDD" id="cd04678">
    <property type="entry name" value="NUDIX_MTH2_Nudt15"/>
    <property type="match status" value="1"/>
</dbReference>
<name>A0A5S4ZYQ9_9FIRM</name>
<accession>A0A5S4ZYQ9</accession>